<evidence type="ECO:0000256" key="8">
    <source>
        <dbReference type="HAMAP-Rule" id="MF_02220"/>
    </source>
</evidence>
<feature type="site" description="Important for activity" evidence="8">
    <location>
        <position position="8"/>
    </location>
</feature>
<evidence type="ECO:0000313" key="14">
    <source>
        <dbReference type="Proteomes" id="UP000050277"/>
    </source>
</evidence>
<feature type="active site" description="Proton acceptor" evidence="8">
    <location>
        <position position="240"/>
    </location>
</feature>
<keyword evidence="14" id="KW-1185">Reference proteome</keyword>
<name>A0A0P6Z0L3_9CHLR</name>
<keyword evidence="6 8" id="KW-0067">ATP-binding</keyword>
<dbReference type="RefSeq" id="WP_054533787.1">
    <property type="nucleotide sequence ID" value="NZ_LGKP01000012.1"/>
</dbReference>
<dbReference type="GO" id="GO:0005998">
    <property type="term" value="P:xylulose catabolic process"/>
    <property type="evidence" value="ECO:0007669"/>
    <property type="project" value="UniProtKB-UniRule"/>
</dbReference>
<keyword evidence="3 8" id="KW-0808">Transferase</keyword>
<dbReference type="EC" id="2.7.1.17" evidence="8 10"/>
<dbReference type="GO" id="GO:0004856">
    <property type="term" value="F:D-xylulokinase activity"/>
    <property type="evidence" value="ECO:0007669"/>
    <property type="project" value="UniProtKB-UniRule"/>
</dbReference>
<accession>A0A0P6Z0L3</accession>
<dbReference type="Gene3D" id="3.30.420.40">
    <property type="match status" value="2"/>
</dbReference>
<dbReference type="NCBIfam" id="TIGR01312">
    <property type="entry name" value="XylB"/>
    <property type="match status" value="1"/>
</dbReference>
<reference evidence="13 14" key="1">
    <citation type="submission" date="2015-07" db="EMBL/GenBank/DDBJ databases">
        <title>Whole genome sequence of Herpetosiphon geysericola DSM 7119.</title>
        <authorList>
            <person name="Hemp J."/>
            <person name="Ward L.M."/>
            <person name="Pace L.A."/>
            <person name="Fischer W.W."/>
        </authorList>
    </citation>
    <scope>NUCLEOTIDE SEQUENCE [LARGE SCALE GENOMIC DNA]</scope>
    <source>
        <strain evidence="13 14">DSM 7119</strain>
    </source>
</reference>
<comment type="function">
    <text evidence="8">Catalyzes the phosphorylation of D-xylulose to D-xylulose 5-phosphate.</text>
</comment>
<comment type="caution">
    <text evidence="13">The sequence shown here is derived from an EMBL/GenBank/DDBJ whole genome shotgun (WGS) entry which is preliminary data.</text>
</comment>
<sequence>MAYVLGYDISTTATKALLMDQQGAVVAIGQATYEYATPRPLWSEQAPHLWWQACCESTQEVLAKAGVAANEIVAIGLAGQMHGLVLLDQAGEVLRPALLWNDQRTAEQCEQITQRLGAQRLIELTGNRALTGFTAPKILWVQQHEPELYAQIAHILLPKDYVRYCMTGEFASDVSDSAGTLLLDVRSRQWSAEVAQALEVELAWLPRLFEGPSVTGQLHAEAAAALGLVAGIPVVGGGGDQAANAVGTGVVEAGSIALSLGTSGVVFGATASPIIEPEGRLHAFCHAVPGRWHLMGVMLSAAGSLRWYHDTFAPQLSYDQLLEPAEQVAVGSAGLFFAPYLTGERTPHPDPLARGGFIGLTVRHSQAHLTRSVLEGVAFGLRDSLQLMSQAGIGTIGAIRASGGGTRNRLWRQILADVLGAPLVGVSTTEGAAYGAALLAAVGAGWFSDVDQAVAATVRLSDPTEPSADQARYAELYATYRAIYPALQPLYPALAAAEA</sequence>
<dbReference type="InterPro" id="IPR000577">
    <property type="entry name" value="Carb_kinase_FGGY"/>
</dbReference>
<dbReference type="PROSITE" id="PS00933">
    <property type="entry name" value="FGGY_KINASES_1"/>
    <property type="match status" value="1"/>
</dbReference>
<evidence type="ECO:0000256" key="1">
    <source>
        <dbReference type="ARBA" id="ARBA00009156"/>
    </source>
</evidence>
<dbReference type="InterPro" id="IPR018484">
    <property type="entry name" value="FGGY_N"/>
</dbReference>
<feature type="binding site" evidence="8">
    <location>
        <begin position="81"/>
        <end position="82"/>
    </location>
    <ligand>
        <name>substrate</name>
    </ligand>
</feature>
<dbReference type="PANTHER" id="PTHR43095:SF5">
    <property type="entry name" value="XYLULOSE KINASE"/>
    <property type="match status" value="1"/>
</dbReference>
<comment type="similarity">
    <text evidence="1 8 9">Belongs to the FGGY kinase family.</text>
</comment>
<evidence type="ECO:0000256" key="2">
    <source>
        <dbReference type="ARBA" id="ARBA00022629"/>
    </source>
</evidence>
<evidence type="ECO:0000259" key="11">
    <source>
        <dbReference type="Pfam" id="PF00370"/>
    </source>
</evidence>
<dbReference type="PANTHER" id="PTHR43095">
    <property type="entry name" value="SUGAR KINASE"/>
    <property type="match status" value="1"/>
</dbReference>
<dbReference type="Pfam" id="PF02782">
    <property type="entry name" value="FGGY_C"/>
    <property type="match status" value="1"/>
</dbReference>
<evidence type="ECO:0000313" key="13">
    <source>
        <dbReference type="EMBL" id="KPL90416.1"/>
    </source>
</evidence>
<dbReference type="AlphaFoldDB" id="A0A0P6Z0L3"/>
<evidence type="ECO:0000259" key="12">
    <source>
        <dbReference type="Pfam" id="PF02782"/>
    </source>
</evidence>
<protein>
    <recommendedName>
        <fullName evidence="8 10">Xylulose kinase</fullName>
        <shortName evidence="8 10">Xylulokinase</shortName>
        <ecNumber evidence="8 10">2.7.1.17</ecNumber>
    </recommendedName>
</protein>
<keyword evidence="4 8" id="KW-0547">Nucleotide-binding</keyword>
<proteinExistence type="inferred from homology"/>
<dbReference type="PATRIC" id="fig|70996.4.peg.4832"/>
<feature type="domain" description="Carbohydrate kinase FGGY N-terminal" evidence="11">
    <location>
        <begin position="3"/>
        <end position="247"/>
    </location>
</feature>
<dbReference type="HAMAP" id="MF_02220">
    <property type="entry name" value="XylB"/>
    <property type="match status" value="1"/>
</dbReference>
<dbReference type="Pfam" id="PF00370">
    <property type="entry name" value="FGGY_N"/>
    <property type="match status" value="1"/>
</dbReference>
<keyword evidence="5 8" id="KW-0418">Kinase</keyword>
<keyword evidence="2 8" id="KW-0859">Xylose metabolism</keyword>
<dbReference type="SUPFAM" id="SSF53067">
    <property type="entry name" value="Actin-like ATPase domain"/>
    <property type="match status" value="2"/>
</dbReference>
<dbReference type="InterPro" id="IPR050406">
    <property type="entry name" value="FGGY_Carb_Kinase"/>
</dbReference>
<dbReference type="EMBL" id="LGKP01000012">
    <property type="protein sequence ID" value="KPL90416.1"/>
    <property type="molecule type" value="Genomic_DNA"/>
</dbReference>
<dbReference type="InterPro" id="IPR018483">
    <property type="entry name" value="Carb_kinase_FGGY_CS"/>
</dbReference>
<keyword evidence="7 8" id="KW-0119">Carbohydrate metabolism</keyword>
<feature type="domain" description="Carbohydrate kinase FGGY C-terminal" evidence="12">
    <location>
        <begin position="257"/>
        <end position="443"/>
    </location>
</feature>
<dbReference type="GO" id="GO:0042732">
    <property type="term" value="P:D-xylose metabolic process"/>
    <property type="evidence" value="ECO:0007669"/>
    <property type="project" value="UniProtKB-KW"/>
</dbReference>
<dbReference type="InterPro" id="IPR006000">
    <property type="entry name" value="Xylulokinase"/>
</dbReference>
<organism evidence="13 14">
    <name type="scientific">Herpetosiphon geysericola</name>
    <dbReference type="NCBI Taxonomy" id="70996"/>
    <lineage>
        <taxon>Bacteria</taxon>
        <taxon>Bacillati</taxon>
        <taxon>Chloroflexota</taxon>
        <taxon>Chloroflexia</taxon>
        <taxon>Herpetosiphonales</taxon>
        <taxon>Herpetosiphonaceae</taxon>
        <taxon>Herpetosiphon</taxon>
    </lineage>
</organism>
<evidence type="ECO:0000256" key="4">
    <source>
        <dbReference type="ARBA" id="ARBA00022741"/>
    </source>
</evidence>
<evidence type="ECO:0000256" key="3">
    <source>
        <dbReference type="ARBA" id="ARBA00022679"/>
    </source>
</evidence>
<dbReference type="CDD" id="cd07808">
    <property type="entry name" value="ASKHA_NBD_FGGY_EcXK-like"/>
    <property type="match status" value="1"/>
</dbReference>
<dbReference type="PROSITE" id="PS00445">
    <property type="entry name" value="FGGY_KINASES_2"/>
    <property type="match status" value="1"/>
</dbReference>
<evidence type="ECO:0000256" key="5">
    <source>
        <dbReference type="ARBA" id="ARBA00022777"/>
    </source>
</evidence>
<evidence type="ECO:0000256" key="7">
    <source>
        <dbReference type="ARBA" id="ARBA00023277"/>
    </source>
</evidence>
<dbReference type="InterPro" id="IPR018485">
    <property type="entry name" value="FGGY_C"/>
</dbReference>
<dbReference type="OrthoDB" id="9805576at2"/>
<gene>
    <name evidence="8 10" type="primary">xylB</name>
    <name evidence="13" type="ORF">SE18_07360</name>
</gene>
<dbReference type="Proteomes" id="UP000050277">
    <property type="component" value="Unassembled WGS sequence"/>
</dbReference>
<dbReference type="STRING" id="70996.SE18_07360"/>
<evidence type="ECO:0000256" key="10">
    <source>
        <dbReference type="RuleBase" id="RU364073"/>
    </source>
</evidence>
<evidence type="ECO:0000256" key="9">
    <source>
        <dbReference type="RuleBase" id="RU003733"/>
    </source>
</evidence>
<dbReference type="GO" id="GO:0005524">
    <property type="term" value="F:ATP binding"/>
    <property type="evidence" value="ECO:0007669"/>
    <property type="project" value="UniProtKB-UniRule"/>
</dbReference>
<dbReference type="PIRSF" id="PIRSF000538">
    <property type="entry name" value="GlpK"/>
    <property type="match status" value="1"/>
</dbReference>
<comment type="catalytic activity">
    <reaction evidence="8 10">
        <text>D-xylulose + ATP = D-xylulose 5-phosphate + ADP + H(+)</text>
        <dbReference type="Rhea" id="RHEA:10964"/>
        <dbReference type="ChEBI" id="CHEBI:15378"/>
        <dbReference type="ChEBI" id="CHEBI:17140"/>
        <dbReference type="ChEBI" id="CHEBI:30616"/>
        <dbReference type="ChEBI" id="CHEBI:57737"/>
        <dbReference type="ChEBI" id="CHEBI:456216"/>
        <dbReference type="EC" id="2.7.1.17"/>
    </reaction>
</comment>
<dbReference type="InterPro" id="IPR043129">
    <property type="entry name" value="ATPase_NBD"/>
</dbReference>
<evidence type="ECO:0000256" key="6">
    <source>
        <dbReference type="ARBA" id="ARBA00022840"/>
    </source>
</evidence>